<protein>
    <submittedName>
        <fullName evidence="3">Putative integral membrane protein</fullName>
    </submittedName>
</protein>
<gene>
    <name evidence="3" type="ordered locus">Caci_8166</name>
</gene>
<keyword evidence="2" id="KW-0812">Transmembrane</keyword>
<feature type="transmembrane region" description="Helical" evidence="2">
    <location>
        <begin position="93"/>
        <end position="116"/>
    </location>
</feature>
<accession>C7QIT9</accession>
<keyword evidence="2" id="KW-1133">Transmembrane helix</keyword>
<evidence type="ECO:0000313" key="3">
    <source>
        <dbReference type="EMBL" id="ACU76989.1"/>
    </source>
</evidence>
<dbReference type="EMBL" id="CP001700">
    <property type="protein sequence ID" value="ACU76989.1"/>
    <property type="molecule type" value="Genomic_DNA"/>
</dbReference>
<feature type="transmembrane region" description="Helical" evidence="2">
    <location>
        <begin position="451"/>
        <end position="470"/>
    </location>
</feature>
<evidence type="ECO:0000313" key="4">
    <source>
        <dbReference type="Proteomes" id="UP000000851"/>
    </source>
</evidence>
<sequence>MSDVAVQRPDHEAAGRPDDEQTAPDLAPTLVHRVITLIAAAGVFWAVFQVFPFQSAAPYTGVYVALGAIATLGVAFTALAARDVRTLSRANHVLVVTAALGIIAYIVGIIVSGISYGTDEEIFVQHSAHLLGQGVNPYGADLTPAFHRYAMSSEFYTKLLDGTYTHGLDYPAVPVLLTWAANGLVHDYHTVAFVCGGALVASIFVAYKLLPRDYRGAATIMCVGFPILMDHARGGVVGIIMLPFLMVAVAGWERIGRDGRLTRRAIIAAVCFGVALSVQQLAWMMAPFFVTAIFLTRWPELGTKAALRVTALFAAIAAGTMLVINSPFIIWNPGAWLSGVTEPLRQKAIAEGEGMVDIPISLHFGTGNLSMYSLGGLAVYAAFFVLFVLYFDRLRPAWIIAPALALVFQGRPLIEYFAIPALAWVVMLLTSEREQPESARPFPLLAARRRMLVGGIALLPAVGLWAVGLATPQPLKLKITGVVTNGALNQIDQLTVRVSNTTGDAIAPHFMMTNGYSTSFWNEVSGPAKVPAHQTSMYVISTPGTGSSPSIGGDFTLAAVSDVPASVSYAPKTSITKYTTSFQDDLGRQYAAGDTAHVDVQLRDRHGRVSKTSGVHVVLNQVVFTASGIRGSNLTVNGGPAGNPAEAVTDSLGVAHFTITKNSPTPTGLVHLQAWIRQSGSIPTYGYSPFLTQQWP</sequence>
<dbReference type="InParanoid" id="C7QIT9"/>
<keyword evidence="4" id="KW-1185">Reference proteome</keyword>
<feature type="transmembrane region" description="Helical" evidence="2">
    <location>
        <begin position="188"/>
        <end position="210"/>
    </location>
</feature>
<dbReference type="HOGENOM" id="CLU_395719_0_0_11"/>
<name>C7QIT9_CATAD</name>
<feature type="transmembrane region" description="Helical" evidence="2">
    <location>
        <begin position="264"/>
        <end position="295"/>
    </location>
</feature>
<proteinExistence type="predicted"/>
<feature type="transmembrane region" description="Helical" evidence="2">
    <location>
        <begin position="307"/>
        <end position="331"/>
    </location>
</feature>
<dbReference type="OrthoDB" id="3277249at2"/>
<keyword evidence="2" id="KW-0472">Membrane</keyword>
<organism evidence="3 4">
    <name type="scientific">Catenulispora acidiphila (strain DSM 44928 / JCM 14897 / NBRC 102108 / NRRL B-24433 / ID139908)</name>
    <dbReference type="NCBI Taxonomy" id="479433"/>
    <lineage>
        <taxon>Bacteria</taxon>
        <taxon>Bacillati</taxon>
        <taxon>Actinomycetota</taxon>
        <taxon>Actinomycetes</taxon>
        <taxon>Catenulisporales</taxon>
        <taxon>Catenulisporaceae</taxon>
        <taxon>Catenulispora</taxon>
    </lineage>
</organism>
<dbReference type="AlphaFoldDB" id="C7QIT9"/>
<dbReference type="RefSeq" id="WP_015796714.1">
    <property type="nucleotide sequence ID" value="NC_013131.1"/>
</dbReference>
<feature type="transmembrane region" description="Helical" evidence="2">
    <location>
        <begin position="60"/>
        <end position="81"/>
    </location>
</feature>
<evidence type="ECO:0000256" key="1">
    <source>
        <dbReference type="SAM" id="MobiDB-lite"/>
    </source>
</evidence>
<feature type="transmembrane region" description="Helical" evidence="2">
    <location>
        <begin position="30"/>
        <end position="48"/>
    </location>
</feature>
<feature type="transmembrane region" description="Helical" evidence="2">
    <location>
        <begin position="371"/>
        <end position="392"/>
    </location>
</feature>
<evidence type="ECO:0000256" key="2">
    <source>
        <dbReference type="SAM" id="Phobius"/>
    </source>
</evidence>
<dbReference type="KEGG" id="cai:Caci_8166"/>
<dbReference type="STRING" id="479433.Caci_8166"/>
<feature type="transmembrane region" description="Helical" evidence="2">
    <location>
        <begin position="231"/>
        <end position="252"/>
    </location>
</feature>
<reference evidence="3 4" key="1">
    <citation type="journal article" date="2009" name="Stand. Genomic Sci.">
        <title>Complete genome sequence of Catenulispora acidiphila type strain (ID 139908).</title>
        <authorList>
            <person name="Copeland A."/>
            <person name="Lapidus A."/>
            <person name="Glavina Del Rio T."/>
            <person name="Nolan M."/>
            <person name="Lucas S."/>
            <person name="Chen F."/>
            <person name="Tice H."/>
            <person name="Cheng J.F."/>
            <person name="Bruce D."/>
            <person name="Goodwin L."/>
            <person name="Pitluck S."/>
            <person name="Mikhailova N."/>
            <person name="Pati A."/>
            <person name="Ivanova N."/>
            <person name="Mavromatis K."/>
            <person name="Chen A."/>
            <person name="Palaniappan K."/>
            <person name="Chain P."/>
            <person name="Land M."/>
            <person name="Hauser L."/>
            <person name="Chang Y.J."/>
            <person name="Jeffries C.D."/>
            <person name="Chertkov O."/>
            <person name="Brettin T."/>
            <person name="Detter J.C."/>
            <person name="Han C."/>
            <person name="Ali Z."/>
            <person name="Tindall B.J."/>
            <person name="Goker M."/>
            <person name="Bristow J."/>
            <person name="Eisen J.A."/>
            <person name="Markowitz V."/>
            <person name="Hugenholtz P."/>
            <person name="Kyrpides N.C."/>
            <person name="Klenk H.P."/>
        </authorList>
    </citation>
    <scope>NUCLEOTIDE SEQUENCE [LARGE SCALE GENOMIC DNA]</scope>
    <source>
        <strain evidence="4">DSM 44928 / JCM 14897 / NBRC 102108 / NRRL B-24433 / ID139908</strain>
    </source>
</reference>
<dbReference type="eggNOG" id="COG5650">
    <property type="taxonomic scope" value="Bacteria"/>
</dbReference>
<feature type="compositionally biased region" description="Basic and acidic residues" evidence="1">
    <location>
        <begin position="8"/>
        <end position="19"/>
    </location>
</feature>
<dbReference type="Proteomes" id="UP000000851">
    <property type="component" value="Chromosome"/>
</dbReference>
<feature type="region of interest" description="Disordered" evidence="1">
    <location>
        <begin position="1"/>
        <end position="24"/>
    </location>
</feature>